<dbReference type="AlphaFoldDB" id="A0A376BUA6"/>
<evidence type="ECO:0000259" key="2">
    <source>
        <dbReference type="Pfam" id="PF02557"/>
    </source>
</evidence>
<dbReference type="PANTHER" id="PTHR34385">
    <property type="entry name" value="D-ALANYL-D-ALANINE CARBOXYPEPTIDASE"/>
    <property type="match status" value="1"/>
</dbReference>
<keyword evidence="3" id="KW-0378">Hydrolase</keyword>
<keyword evidence="1" id="KW-0732">Signal</keyword>
<keyword evidence="3" id="KW-0121">Carboxypeptidase</keyword>
<proteinExistence type="predicted"/>
<feature type="chain" id="PRO_5016572731" evidence="1">
    <location>
        <begin position="22"/>
        <end position="239"/>
    </location>
</feature>
<dbReference type="Gene3D" id="3.30.1380.10">
    <property type="match status" value="1"/>
</dbReference>
<dbReference type="Pfam" id="PF02557">
    <property type="entry name" value="VanY"/>
    <property type="match status" value="1"/>
</dbReference>
<dbReference type="InterPro" id="IPR052179">
    <property type="entry name" value="DD-CPase-like"/>
</dbReference>
<keyword evidence="3" id="KW-0645">Protease</keyword>
<dbReference type="Proteomes" id="UP000254209">
    <property type="component" value="Unassembled WGS sequence"/>
</dbReference>
<reference evidence="3 4" key="1">
    <citation type="submission" date="2018-06" db="EMBL/GenBank/DDBJ databases">
        <authorList>
            <consortium name="Pathogen Informatics"/>
            <person name="Doyle S."/>
        </authorList>
    </citation>
    <scope>NUCLEOTIDE SEQUENCE [LARGE SCALE GENOMIC DNA]</scope>
    <source>
        <strain evidence="3 4">NCTC10283</strain>
    </source>
</reference>
<evidence type="ECO:0000313" key="3">
    <source>
        <dbReference type="EMBL" id="SSY80428.1"/>
    </source>
</evidence>
<sequence>MLKMKFLLFLFINILSFSLWAATPAPKATPKSTTTPTLNQVSGMVSPQKDARLVRIPSKYANKTEYIQKNVLPDLERMILAARKDGVNLRVISAFRSYNHQKNLWQRKWQQTSGNDKTRLQAVLRYSSPPAFSRHHWGSDVDLNSLKPSYWASADGKKTLRWLQKNARKFGFCQVYSQGRKKGHDEEVWHWSHVRSARPYYQIRAKTIKQVKHINLSGSHVLTPELLKTYLSSIQNCGL</sequence>
<organism evidence="3 4">
    <name type="scientific">Alysiella crassa</name>
    <dbReference type="NCBI Taxonomy" id="153491"/>
    <lineage>
        <taxon>Bacteria</taxon>
        <taxon>Pseudomonadati</taxon>
        <taxon>Pseudomonadota</taxon>
        <taxon>Betaproteobacteria</taxon>
        <taxon>Neisseriales</taxon>
        <taxon>Neisseriaceae</taxon>
        <taxon>Alysiella</taxon>
    </lineage>
</organism>
<dbReference type="EMBL" id="UFSO01000003">
    <property type="protein sequence ID" value="SSY80428.1"/>
    <property type="molecule type" value="Genomic_DNA"/>
</dbReference>
<feature type="domain" description="D-alanyl-D-alanine carboxypeptidase-like core" evidence="2">
    <location>
        <begin position="65"/>
        <end position="194"/>
    </location>
</feature>
<accession>A0A376BUA6</accession>
<dbReference type="STRING" id="1120980.GCA_000745955_00746"/>
<evidence type="ECO:0000313" key="4">
    <source>
        <dbReference type="Proteomes" id="UP000254209"/>
    </source>
</evidence>
<keyword evidence="4" id="KW-1185">Reference proteome</keyword>
<name>A0A376BUA6_9NEIS</name>
<dbReference type="CDD" id="cd14847">
    <property type="entry name" value="DD-carboxypeptidase_like"/>
    <property type="match status" value="1"/>
</dbReference>
<feature type="signal peptide" evidence="1">
    <location>
        <begin position="1"/>
        <end position="21"/>
    </location>
</feature>
<protein>
    <submittedName>
        <fullName evidence="3">D-alanyl-D-alanine carboxypeptidase</fullName>
    </submittedName>
</protein>
<dbReference type="GO" id="GO:0006508">
    <property type="term" value="P:proteolysis"/>
    <property type="evidence" value="ECO:0007669"/>
    <property type="project" value="InterPro"/>
</dbReference>
<dbReference type="SUPFAM" id="SSF55166">
    <property type="entry name" value="Hedgehog/DD-peptidase"/>
    <property type="match status" value="1"/>
</dbReference>
<dbReference type="InterPro" id="IPR003709">
    <property type="entry name" value="VanY-like_core_dom"/>
</dbReference>
<evidence type="ECO:0000256" key="1">
    <source>
        <dbReference type="SAM" id="SignalP"/>
    </source>
</evidence>
<dbReference type="PANTHER" id="PTHR34385:SF1">
    <property type="entry name" value="PEPTIDOGLYCAN L-ALANYL-D-GLUTAMATE ENDOPEPTIDASE CWLK"/>
    <property type="match status" value="1"/>
</dbReference>
<dbReference type="OrthoDB" id="9792074at2"/>
<gene>
    <name evidence="3" type="ORF">NCTC10283_01987</name>
</gene>
<dbReference type="GO" id="GO:0004180">
    <property type="term" value="F:carboxypeptidase activity"/>
    <property type="evidence" value="ECO:0007669"/>
    <property type="project" value="UniProtKB-KW"/>
</dbReference>
<dbReference type="InterPro" id="IPR009045">
    <property type="entry name" value="Zn_M74/Hedgehog-like"/>
</dbReference>